<protein>
    <submittedName>
        <fullName evidence="2">Uncharacterized protein</fullName>
    </submittedName>
</protein>
<dbReference type="EMBL" id="CAJNNV010003698">
    <property type="protein sequence ID" value="CAE8589440.1"/>
    <property type="molecule type" value="Genomic_DNA"/>
</dbReference>
<name>A0A813HZR2_POLGL</name>
<evidence type="ECO:0000313" key="4">
    <source>
        <dbReference type="Proteomes" id="UP000654075"/>
    </source>
</evidence>
<dbReference type="Proteomes" id="UP000626109">
    <property type="component" value="Unassembled WGS sequence"/>
</dbReference>
<sequence>MPSLMQATSRDCRRNLSFMELGRRKVLSLELTLRFNYALFLKRANHRSIDRLGIQHVCSFNWVDLFVLVNHQNRFKDRIGSSTVNGAQLAIIVQIERKIDCLRRVSIKLFHPLDTYFVHPENS</sequence>
<evidence type="ECO:0000313" key="1">
    <source>
        <dbReference type="EMBL" id="CAE8589440.1"/>
    </source>
</evidence>
<dbReference type="Proteomes" id="UP000654075">
    <property type="component" value="Unassembled WGS sequence"/>
</dbReference>
<gene>
    <name evidence="1" type="ORF">PGLA1383_LOCUS8203</name>
    <name evidence="2" type="ORF">PGLA2088_LOCUS2610</name>
</gene>
<dbReference type="EMBL" id="CAJNNW010002166">
    <property type="protein sequence ID" value="CAE8643726.1"/>
    <property type="molecule type" value="Genomic_DNA"/>
</dbReference>
<comment type="caution">
    <text evidence="2">The sequence shown here is derived from an EMBL/GenBank/DDBJ whole genome shotgun (WGS) entry which is preliminary data.</text>
</comment>
<evidence type="ECO:0000313" key="2">
    <source>
        <dbReference type="EMBL" id="CAE8643726.1"/>
    </source>
</evidence>
<organism evidence="2 3">
    <name type="scientific">Polarella glacialis</name>
    <name type="common">Dinoflagellate</name>
    <dbReference type="NCBI Taxonomy" id="89957"/>
    <lineage>
        <taxon>Eukaryota</taxon>
        <taxon>Sar</taxon>
        <taxon>Alveolata</taxon>
        <taxon>Dinophyceae</taxon>
        <taxon>Suessiales</taxon>
        <taxon>Suessiaceae</taxon>
        <taxon>Polarella</taxon>
    </lineage>
</organism>
<dbReference type="AlphaFoldDB" id="A0A813HZR2"/>
<reference evidence="2" key="1">
    <citation type="submission" date="2021-02" db="EMBL/GenBank/DDBJ databases">
        <authorList>
            <person name="Dougan E. K."/>
            <person name="Rhodes N."/>
            <person name="Thang M."/>
            <person name="Chan C."/>
        </authorList>
    </citation>
    <scope>NUCLEOTIDE SEQUENCE</scope>
</reference>
<evidence type="ECO:0000313" key="3">
    <source>
        <dbReference type="Proteomes" id="UP000626109"/>
    </source>
</evidence>
<proteinExistence type="predicted"/>
<keyword evidence="4" id="KW-1185">Reference proteome</keyword>
<accession>A0A813HZR2</accession>